<comment type="caution">
    <text evidence="1">The sequence shown here is derived from an EMBL/GenBank/DDBJ whole genome shotgun (WGS) entry which is preliminary data.</text>
</comment>
<name>A0A2V0RBB1_9ZZZZ</name>
<reference evidence="1" key="1">
    <citation type="submission" date="2017-04" db="EMBL/GenBank/DDBJ databases">
        <title>Unveiling RNA virosphere associated with marine microorganisms.</title>
        <authorList>
            <person name="Urayama S."/>
            <person name="Takaki Y."/>
            <person name="Nishi S."/>
            <person name="Yoshida Y."/>
            <person name="Deguchi S."/>
            <person name="Takai K."/>
            <person name="Nunoura T."/>
        </authorList>
    </citation>
    <scope>NUCLEOTIDE SEQUENCE</scope>
</reference>
<dbReference type="InterPro" id="IPR008686">
    <property type="entry name" value="RNA_pol_mitovir"/>
</dbReference>
<sequence>MTHHAVKRYCVHKVNLNVRKYKYLILGDDTIDTNELVYNKYCEVIRRLGVSLSLAKCTQSKQGKTEFAKRYFINGVEVTGLPVNLLKDVRNKPEQALELVRVLRERGYEDKVLVPSVSLFLKSHKKGKQIADMLSLPQ</sequence>
<dbReference type="PANTHER" id="PTHR34456:SF13">
    <property type="entry name" value="REVERSE TRANSCRIPTASE DOMAIN-CONTAINING PROTEIN"/>
    <property type="match status" value="1"/>
</dbReference>
<dbReference type="PANTHER" id="PTHR34456">
    <property type="entry name" value="MITOVIRUS RNA-DEPENDENT RNA POLYMERASE"/>
    <property type="match status" value="1"/>
</dbReference>
<dbReference type="Pfam" id="PF05919">
    <property type="entry name" value="Mitovir_RNA_pol"/>
    <property type="match status" value="1"/>
</dbReference>
<organism evidence="1">
    <name type="scientific">viral metagenome</name>
    <dbReference type="NCBI Taxonomy" id="1070528"/>
    <lineage>
        <taxon>unclassified sequences</taxon>
        <taxon>metagenomes</taxon>
        <taxon>organismal metagenomes</taxon>
    </lineage>
</organism>
<protein>
    <submittedName>
        <fullName evidence="1">Uncharacterized protein</fullName>
    </submittedName>
</protein>
<evidence type="ECO:0000313" key="1">
    <source>
        <dbReference type="EMBL" id="GBH22397.1"/>
    </source>
</evidence>
<accession>A0A2V0RBB1</accession>
<dbReference type="EMBL" id="BDQB01000262">
    <property type="protein sequence ID" value="GBH22397.1"/>
    <property type="molecule type" value="Genomic_RNA"/>
</dbReference>
<proteinExistence type="predicted"/>
<dbReference type="AlphaFoldDB" id="A0A2V0RBB1"/>